<gene>
    <name evidence="2" type="ORF">BJY14_005438</name>
</gene>
<protein>
    <submittedName>
        <fullName evidence="2">Putative Zn-dependent protease with MMP-like domain</fullName>
    </submittedName>
</protein>
<reference evidence="2 3" key="1">
    <citation type="submission" date="2020-07" db="EMBL/GenBank/DDBJ databases">
        <title>Sequencing the genomes of 1000 actinobacteria strains.</title>
        <authorList>
            <person name="Klenk H.-P."/>
        </authorList>
    </citation>
    <scope>NUCLEOTIDE SEQUENCE [LARGE SCALE GENOMIC DNA]</scope>
    <source>
        <strain evidence="2 3">DSM 40398</strain>
    </source>
</reference>
<dbReference type="InterPro" id="IPR038555">
    <property type="entry name" value="Zincin_1_sf"/>
</dbReference>
<evidence type="ECO:0000313" key="2">
    <source>
        <dbReference type="EMBL" id="NYD49455.1"/>
    </source>
</evidence>
<evidence type="ECO:0000313" key="3">
    <source>
        <dbReference type="Proteomes" id="UP000529783"/>
    </source>
</evidence>
<dbReference type="RefSeq" id="WP_258942735.1">
    <property type="nucleotide sequence ID" value="NZ_BAAASW010000018.1"/>
</dbReference>
<dbReference type="Gene3D" id="3.30.2010.20">
    <property type="match status" value="1"/>
</dbReference>
<accession>A0A7Y9EKH1</accession>
<dbReference type="CDD" id="cd12954">
    <property type="entry name" value="MMP_TTHA0227_like_1"/>
    <property type="match status" value="1"/>
</dbReference>
<organism evidence="2 3">
    <name type="scientific">Actinomadura luteofluorescens</name>
    <dbReference type="NCBI Taxonomy" id="46163"/>
    <lineage>
        <taxon>Bacteria</taxon>
        <taxon>Bacillati</taxon>
        <taxon>Actinomycetota</taxon>
        <taxon>Actinomycetes</taxon>
        <taxon>Streptosporangiales</taxon>
        <taxon>Thermomonosporaceae</taxon>
        <taxon>Actinomadura</taxon>
    </lineage>
</organism>
<dbReference type="Pfam" id="PF06262">
    <property type="entry name" value="Zincin_1"/>
    <property type="match status" value="1"/>
</dbReference>
<sequence length="142" mass="15855">MRSRVAGVRRRDRHGRGLRGPLTPPQAPVSRTRAERFADLVDDEVRRLGARWGRELARVEFTVEQVPEVEPLFDGPIPLGQTLPGDGGRPVRIVVYRRPVEARAADEAELSQLIRELLVEEVADLLGLSPESVDPSYDTPDD</sequence>
<comment type="caution">
    <text evidence="2">The sequence shown here is derived from an EMBL/GenBank/DDBJ whole genome shotgun (WGS) entry which is preliminary data.</text>
</comment>
<dbReference type="GO" id="GO:0006508">
    <property type="term" value="P:proteolysis"/>
    <property type="evidence" value="ECO:0007669"/>
    <property type="project" value="UniProtKB-KW"/>
</dbReference>
<keyword evidence="2" id="KW-0645">Protease</keyword>
<dbReference type="GO" id="GO:0008233">
    <property type="term" value="F:peptidase activity"/>
    <property type="evidence" value="ECO:0007669"/>
    <property type="project" value="UniProtKB-KW"/>
</dbReference>
<proteinExistence type="predicted"/>
<name>A0A7Y9EKH1_9ACTN</name>
<keyword evidence="3" id="KW-1185">Reference proteome</keyword>
<feature type="compositionally biased region" description="Basic residues" evidence="1">
    <location>
        <begin position="1"/>
        <end position="17"/>
    </location>
</feature>
<dbReference type="Proteomes" id="UP000529783">
    <property type="component" value="Unassembled WGS sequence"/>
</dbReference>
<keyword evidence="2" id="KW-0378">Hydrolase</keyword>
<feature type="region of interest" description="Disordered" evidence="1">
    <location>
        <begin position="1"/>
        <end position="31"/>
    </location>
</feature>
<dbReference type="AlphaFoldDB" id="A0A7Y9EKH1"/>
<evidence type="ECO:0000256" key="1">
    <source>
        <dbReference type="SAM" id="MobiDB-lite"/>
    </source>
</evidence>
<dbReference type="SUPFAM" id="SSF55486">
    <property type="entry name" value="Metalloproteases ('zincins'), catalytic domain"/>
    <property type="match status" value="1"/>
</dbReference>
<dbReference type="EMBL" id="JACCBA010000001">
    <property type="protein sequence ID" value="NYD49455.1"/>
    <property type="molecule type" value="Genomic_DNA"/>
</dbReference>
<dbReference type="InterPro" id="IPR010428">
    <property type="entry name" value="Zincin_1"/>
</dbReference>